<name>A0A6A6IB87_9PLEO</name>
<accession>A0A6A6IB87</accession>
<evidence type="ECO:0000313" key="2">
    <source>
        <dbReference type="EMBL" id="KAF2246753.1"/>
    </source>
</evidence>
<dbReference type="GeneID" id="54586945"/>
<dbReference type="OrthoDB" id="10678512at2759"/>
<dbReference type="RefSeq" id="XP_033681757.1">
    <property type="nucleotide sequence ID" value="XM_033833615.1"/>
</dbReference>
<dbReference type="EMBL" id="ML987198">
    <property type="protein sequence ID" value="KAF2246753.1"/>
    <property type="molecule type" value="Genomic_DNA"/>
</dbReference>
<reference evidence="2" key="1">
    <citation type="journal article" date="2020" name="Stud. Mycol.">
        <title>101 Dothideomycetes genomes: a test case for predicting lifestyles and emergence of pathogens.</title>
        <authorList>
            <person name="Haridas S."/>
            <person name="Albert R."/>
            <person name="Binder M."/>
            <person name="Bloem J."/>
            <person name="Labutti K."/>
            <person name="Salamov A."/>
            <person name="Andreopoulos B."/>
            <person name="Baker S."/>
            <person name="Barry K."/>
            <person name="Bills G."/>
            <person name="Bluhm B."/>
            <person name="Cannon C."/>
            <person name="Castanera R."/>
            <person name="Culley D."/>
            <person name="Daum C."/>
            <person name="Ezra D."/>
            <person name="Gonzalez J."/>
            <person name="Henrissat B."/>
            <person name="Kuo A."/>
            <person name="Liang C."/>
            <person name="Lipzen A."/>
            <person name="Lutzoni F."/>
            <person name="Magnuson J."/>
            <person name="Mondo S."/>
            <person name="Nolan M."/>
            <person name="Ohm R."/>
            <person name="Pangilinan J."/>
            <person name="Park H.-J."/>
            <person name="Ramirez L."/>
            <person name="Alfaro M."/>
            <person name="Sun H."/>
            <person name="Tritt A."/>
            <person name="Yoshinaga Y."/>
            <person name="Zwiers L.-H."/>
            <person name="Turgeon B."/>
            <person name="Goodwin S."/>
            <person name="Spatafora J."/>
            <person name="Crous P."/>
            <person name="Grigoriev I."/>
        </authorList>
    </citation>
    <scope>NUCLEOTIDE SEQUENCE</scope>
    <source>
        <strain evidence="2">CBS 122368</strain>
    </source>
</reference>
<feature type="compositionally biased region" description="Polar residues" evidence="1">
    <location>
        <begin position="64"/>
        <end position="85"/>
    </location>
</feature>
<evidence type="ECO:0000313" key="3">
    <source>
        <dbReference type="Proteomes" id="UP000800094"/>
    </source>
</evidence>
<protein>
    <submittedName>
        <fullName evidence="2">Uncharacterized protein</fullName>
    </submittedName>
</protein>
<keyword evidence="3" id="KW-1185">Reference proteome</keyword>
<gene>
    <name evidence="2" type="ORF">BU26DRAFT_567095</name>
</gene>
<dbReference type="Proteomes" id="UP000800094">
    <property type="component" value="Unassembled WGS sequence"/>
</dbReference>
<sequence>MVLSPLPYRVRETFKLIKRDVKNLFRKATVDDRNSFDRRITEIERLQQRVTSLPERHPPLAPSTAPTTVSRRPSSERLNTGTTATEYSDAPFPLLPSYQCVDALRADWYKSRPRDVATEERWLTRGIAVILAIALCYWPSNPIWGICPRNVRKGLQAPFTHGDLLLAVIDHSRTREIVEDLLVAVLPGVDPVEFLIHAGDPAQRLADDESNLLHEKFCLLLMPDYVSSAVADTGLRRPLA</sequence>
<evidence type="ECO:0000256" key="1">
    <source>
        <dbReference type="SAM" id="MobiDB-lite"/>
    </source>
</evidence>
<dbReference type="AlphaFoldDB" id="A0A6A6IB87"/>
<organism evidence="2 3">
    <name type="scientific">Trematosphaeria pertusa</name>
    <dbReference type="NCBI Taxonomy" id="390896"/>
    <lineage>
        <taxon>Eukaryota</taxon>
        <taxon>Fungi</taxon>
        <taxon>Dikarya</taxon>
        <taxon>Ascomycota</taxon>
        <taxon>Pezizomycotina</taxon>
        <taxon>Dothideomycetes</taxon>
        <taxon>Pleosporomycetidae</taxon>
        <taxon>Pleosporales</taxon>
        <taxon>Massarineae</taxon>
        <taxon>Trematosphaeriaceae</taxon>
        <taxon>Trematosphaeria</taxon>
    </lineage>
</organism>
<feature type="region of interest" description="Disordered" evidence="1">
    <location>
        <begin position="51"/>
        <end position="85"/>
    </location>
</feature>
<proteinExistence type="predicted"/>